<dbReference type="Pfam" id="PF12205">
    <property type="entry name" value="GIT1_C"/>
    <property type="match status" value="1"/>
</dbReference>
<dbReference type="InterPro" id="IPR037278">
    <property type="entry name" value="ARFGAP/RecO"/>
</dbReference>
<keyword evidence="3" id="KW-0677">Repeat</keyword>
<evidence type="ECO:0000313" key="12">
    <source>
        <dbReference type="Proteomes" id="UP000695000"/>
    </source>
</evidence>
<accession>A0ABM1MB32</accession>
<evidence type="ECO:0000256" key="6">
    <source>
        <dbReference type="ARBA" id="ARBA00023043"/>
    </source>
</evidence>
<feature type="domain" description="Arf-GAP" evidence="11">
    <location>
        <begin position="1"/>
        <end position="123"/>
    </location>
</feature>
<dbReference type="Pfam" id="PF12796">
    <property type="entry name" value="Ank_2"/>
    <property type="match status" value="1"/>
</dbReference>
<dbReference type="Pfam" id="PF08518">
    <property type="entry name" value="GIT_SHD"/>
    <property type="match status" value="2"/>
</dbReference>
<keyword evidence="1" id="KW-0343">GTPase activation</keyword>
<evidence type="ECO:0000256" key="3">
    <source>
        <dbReference type="ARBA" id="ARBA00022737"/>
    </source>
</evidence>
<proteinExistence type="predicted"/>
<keyword evidence="4 8" id="KW-0863">Zinc-finger</keyword>
<dbReference type="Pfam" id="PF01412">
    <property type="entry name" value="ArfGap"/>
    <property type="match status" value="1"/>
</dbReference>
<keyword evidence="9" id="KW-0175">Coiled coil</keyword>
<dbReference type="SMART" id="SM00248">
    <property type="entry name" value="ANK"/>
    <property type="match status" value="2"/>
</dbReference>
<sequence length="646" mass="72774">MSRIKSKQSTDVCGDCGSTEPMWASINKGILLCNHCCHTHRSLGRHVSIVKSIQKSTWPQSLLTMVFELNNGGVNNIWENQIIKDPKLAKRKPSPTDSLEDKAKFIKAKHQNCEFVFRSQTEDNMVCYENELGKQLHASVRSNNLITSFRLLIQGADPNYFHDEKGSTPLHASVKANQLLQAELLMVYGADPTYPDANGKTAIDYARQTVNKTLMQRLIESQFEVTDKFSHYLCYRKPDHSQGVDFLIPTSGARSHPGSMDKLKKLSNQIFEELVKDVYDEVDRREIEAIWLGSADTIDLSAVPFLPVDPSLSTTRNQSRQKLGRFASPELNALIYDILVDSQRRQKLSDKGQPRQISQLSDDDPLYDSVASDDDYAVVPSEEVLDQNQNNSIVQSERMKNELLSKKLCESADTIKELKSEIGNLKGLIEHLSSENHDLKNRLAQCEVSNFNGNITNKFVSNGNSGPQSLDAYLMSRPQEELNNQFSLSNGKVIADNNNIDIDGKKKGQRPSSMYEARERIRPVTNWQLLKKSKQLESKNQTIMQCTEQVTKGISELWKCIQSGCDNHIQCAEKIRIAVVNLIKALPMENDTVKHLMDSVAQLQTNCVGLENSTSVTSDNFIQKVRSSAYQIAKDTKELVTKYNAH</sequence>
<evidence type="ECO:0000256" key="1">
    <source>
        <dbReference type="ARBA" id="ARBA00022468"/>
    </source>
</evidence>
<dbReference type="PROSITE" id="PS50115">
    <property type="entry name" value="ARFGAP"/>
    <property type="match status" value="1"/>
</dbReference>
<dbReference type="PROSITE" id="PS50088">
    <property type="entry name" value="ANK_REPEAT"/>
    <property type="match status" value="1"/>
</dbReference>
<evidence type="ECO:0000259" key="11">
    <source>
        <dbReference type="PROSITE" id="PS50115"/>
    </source>
</evidence>
<reference evidence="13" key="1">
    <citation type="submission" date="2025-08" db="UniProtKB">
        <authorList>
            <consortium name="RefSeq"/>
        </authorList>
    </citation>
    <scope>IDENTIFICATION</scope>
    <source>
        <tissue evidence="13">Whole Larva</tissue>
    </source>
</reference>
<evidence type="ECO:0000256" key="4">
    <source>
        <dbReference type="ARBA" id="ARBA00022771"/>
    </source>
</evidence>
<evidence type="ECO:0000256" key="2">
    <source>
        <dbReference type="ARBA" id="ARBA00022723"/>
    </source>
</evidence>
<dbReference type="Gene3D" id="1.20.120.330">
    <property type="entry name" value="Nucleotidyltransferases domain 2"/>
    <property type="match status" value="1"/>
</dbReference>
<evidence type="ECO:0000313" key="13">
    <source>
        <dbReference type="RefSeq" id="XP_017771782.1"/>
    </source>
</evidence>
<dbReference type="PRINTS" id="PR00405">
    <property type="entry name" value="REVINTRACTNG"/>
</dbReference>
<dbReference type="SMART" id="SM00555">
    <property type="entry name" value="GIT"/>
    <property type="match status" value="2"/>
</dbReference>
<dbReference type="SMART" id="SM00105">
    <property type="entry name" value="ArfGap"/>
    <property type="match status" value="1"/>
</dbReference>
<evidence type="ECO:0000256" key="10">
    <source>
        <dbReference type="SAM" id="MobiDB-lite"/>
    </source>
</evidence>
<dbReference type="InterPro" id="IPR001164">
    <property type="entry name" value="ArfGAP_dom"/>
</dbReference>
<dbReference type="RefSeq" id="XP_017771782.1">
    <property type="nucleotide sequence ID" value="XM_017916293.1"/>
</dbReference>
<protein>
    <submittedName>
        <fullName evidence="13">ARF GTPase-activating protein GIT2</fullName>
    </submittedName>
</protein>
<dbReference type="InterPro" id="IPR002110">
    <property type="entry name" value="Ankyrin_rpt"/>
</dbReference>
<evidence type="ECO:0000256" key="5">
    <source>
        <dbReference type="ARBA" id="ARBA00022833"/>
    </source>
</evidence>
<dbReference type="SUPFAM" id="SSF48403">
    <property type="entry name" value="Ankyrin repeat"/>
    <property type="match status" value="1"/>
</dbReference>
<dbReference type="PANTHER" id="PTHR46097:SF3">
    <property type="entry name" value="ARF GTPASE-ACTIVATING PROTEIN GIT"/>
    <property type="match status" value="1"/>
</dbReference>
<dbReference type="InterPro" id="IPR036770">
    <property type="entry name" value="Ankyrin_rpt-contain_sf"/>
</dbReference>
<keyword evidence="12" id="KW-1185">Reference proteome</keyword>
<keyword evidence="6 7" id="KW-0040">ANK repeat</keyword>
<dbReference type="PANTHER" id="PTHR46097">
    <property type="entry name" value="G PROTEIN-COUPLED RECEPTOR KINASE INTERACTING ARFGAP"/>
    <property type="match status" value="1"/>
</dbReference>
<dbReference type="Gene3D" id="1.25.40.20">
    <property type="entry name" value="Ankyrin repeat-containing domain"/>
    <property type="match status" value="1"/>
</dbReference>
<name>A0ABM1MB32_NICVS</name>
<feature type="region of interest" description="Disordered" evidence="10">
    <location>
        <begin position="346"/>
        <end position="367"/>
    </location>
</feature>
<dbReference type="InterPro" id="IPR013724">
    <property type="entry name" value="GIT_SHD"/>
</dbReference>
<dbReference type="SUPFAM" id="SSF57863">
    <property type="entry name" value="ArfGap/RecO-like zinc finger"/>
    <property type="match status" value="1"/>
</dbReference>
<organism evidence="12 13">
    <name type="scientific">Nicrophorus vespilloides</name>
    <name type="common">Boreal carrion beetle</name>
    <dbReference type="NCBI Taxonomy" id="110193"/>
    <lineage>
        <taxon>Eukaryota</taxon>
        <taxon>Metazoa</taxon>
        <taxon>Ecdysozoa</taxon>
        <taxon>Arthropoda</taxon>
        <taxon>Hexapoda</taxon>
        <taxon>Insecta</taxon>
        <taxon>Pterygota</taxon>
        <taxon>Neoptera</taxon>
        <taxon>Endopterygota</taxon>
        <taxon>Coleoptera</taxon>
        <taxon>Polyphaga</taxon>
        <taxon>Staphyliniformia</taxon>
        <taxon>Silphidae</taxon>
        <taxon>Nicrophorinae</taxon>
        <taxon>Nicrophorus</taxon>
    </lineage>
</organism>
<evidence type="ECO:0000256" key="9">
    <source>
        <dbReference type="SAM" id="Coils"/>
    </source>
</evidence>
<feature type="coiled-coil region" evidence="9">
    <location>
        <begin position="415"/>
        <end position="449"/>
    </location>
</feature>
<dbReference type="PROSITE" id="PS50297">
    <property type="entry name" value="ANK_REP_REGION"/>
    <property type="match status" value="1"/>
</dbReference>
<gene>
    <name evidence="13" type="primary">LOC108559143</name>
</gene>
<feature type="repeat" description="ANK" evidence="7">
    <location>
        <begin position="165"/>
        <end position="197"/>
    </location>
</feature>
<dbReference type="CDD" id="cd08833">
    <property type="entry name" value="ArfGap_GIT"/>
    <property type="match status" value="1"/>
</dbReference>
<dbReference type="InterPro" id="IPR047161">
    <property type="entry name" value="GIT-like"/>
</dbReference>
<keyword evidence="5" id="KW-0862">Zinc</keyword>
<evidence type="ECO:0000256" key="8">
    <source>
        <dbReference type="PROSITE-ProRule" id="PRU00288"/>
    </source>
</evidence>
<dbReference type="InterPro" id="IPR038508">
    <property type="entry name" value="ArfGAP_dom_sf"/>
</dbReference>
<dbReference type="Gene3D" id="1.10.220.150">
    <property type="entry name" value="Arf GTPase activating protein"/>
    <property type="match status" value="1"/>
</dbReference>
<dbReference type="InterPro" id="IPR022018">
    <property type="entry name" value="GIT1_C"/>
</dbReference>
<dbReference type="Proteomes" id="UP000695000">
    <property type="component" value="Unplaced"/>
</dbReference>
<dbReference type="GeneID" id="108559143"/>
<keyword evidence="2" id="KW-0479">Metal-binding</keyword>
<evidence type="ECO:0000256" key="7">
    <source>
        <dbReference type="PROSITE-ProRule" id="PRU00023"/>
    </source>
</evidence>